<gene>
    <name evidence="12" type="ORF">EPV75_02985</name>
</gene>
<keyword evidence="6" id="KW-0170">Cobalt</keyword>
<dbReference type="RefSeq" id="WP_128384415.1">
    <property type="nucleotide sequence ID" value="NZ_CP035033.1"/>
</dbReference>
<dbReference type="SMART" id="SM01091">
    <property type="entry name" value="CorC_HlyC"/>
    <property type="match status" value="1"/>
</dbReference>
<dbReference type="SUPFAM" id="SSF56176">
    <property type="entry name" value="FAD-binding/transporter-associated domain-like"/>
    <property type="match status" value="1"/>
</dbReference>
<dbReference type="InterPro" id="IPR046342">
    <property type="entry name" value="CBS_dom_sf"/>
</dbReference>
<sequence length="303" mass="34068">MSDSSSGSSWFEKLSRLFSDEPESREDLDSFLQEAQAQDLIDKDALLMIQGVLNVSEARVRDVMIPKVQMSCVDEADELDVILEKMLDAAHSRYPVISAETDEVIGILLAKDVLRAVVKHELTDKSQLVELYRTPALVTESKRLNVLLREFKNSRNHMALVVDEYGEVAGLVTIEDVLEQIVGDIEDEHDEDDDNIQKHLSGAYSVMAITSLDEFNKFFNTDFEDELLETIGGIVSKRLGKIPAEGEVFEIEGLQFTVFKADERRVESFLVEERSVFDEVEEDAAEAEPSAETPESVESQEKS</sequence>
<dbReference type="FunFam" id="3.10.580.10:FF:000002">
    <property type="entry name" value="Magnesium/cobalt efflux protein CorC"/>
    <property type="match status" value="1"/>
</dbReference>
<keyword evidence="2" id="KW-0813">Transport</keyword>
<dbReference type="PANTHER" id="PTHR22777">
    <property type="entry name" value="HEMOLYSIN-RELATED"/>
    <property type="match status" value="1"/>
</dbReference>
<organism evidence="12 13">
    <name type="scientific">Hydrogenovibrio thermophilus</name>
    <dbReference type="NCBI Taxonomy" id="265883"/>
    <lineage>
        <taxon>Bacteria</taxon>
        <taxon>Pseudomonadati</taxon>
        <taxon>Pseudomonadota</taxon>
        <taxon>Gammaproteobacteria</taxon>
        <taxon>Thiotrichales</taxon>
        <taxon>Piscirickettsiaceae</taxon>
        <taxon>Hydrogenovibrio</taxon>
    </lineage>
</organism>
<feature type="domain" description="CBS" evidence="11">
    <location>
        <begin position="64"/>
        <end position="125"/>
    </location>
</feature>
<keyword evidence="5 9" id="KW-0129">CBS domain</keyword>
<dbReference type="Pfam" id="PF00571">
    <property type="entry name" value="CBS"/>
    <property type="match status" value="2"/>
</dbReference>
<evidence type="ECO:0000313" key="13">
    <source>
        <dbReference type="Proteomes" id="UP000285478"/>
    </source>
</evidence>
<evidence type="ECO:0000256" key="7">
    <source>
        <dbReference type="ARBA" id="ARBA00037273"/>
    </source>
</evidence>
<dbReference type="InterPro" id="IPR000644">
    <property type="entry name" value="CBS_dom"/>
</dbReference>
<evidence type="ECO:0000256" key="1">
    <source>
        <dbReference type="ARBA" id="ARBA00006337"/>
    </source>
</evidence>
<dbReference type="InterPro" id="IPR054115">
    <property type="entry name" value="CorC_N"/>
</dbReference>
<feature type="region of interest" description="Disordered" evidence="10">
    <location>
        <begin position="278"/>
        <end position="303"/>
    </location>
</feature>
<comment type="similarity">
    <text evidence="1">Belongs to the UPF0053 family.</text>
</comment>
<dbReference type="Gene3D" id="3.10.580.10">
    <property type="entry name" value="CBS-domain"/>
    <property type="match status" value="1"/>
</dbReference>
<protein>
    <recommendedName>
        <fullName evidence="8">Magnesium and cobalt efflux protein CorC</fullName>
    </recommendedName>
</protein>
<evidence type="ECO:0000256" key="5">
    <source>
        <dbReference type="ARBA" id="ARBA00023122"/>
    </source>
</evidence>
<evidence type="ECO:0000313" key="12">
    <source>
        <dbReference type="EMBL" id="QAB14708.1"/>
    </source>
</evidence>
<proteinExistence type="inferred from homology"/>
<keyword evidence="13" id="KW-1185">Reference proteome</keyword>
<dbReference type="InterPro" id="IPR016169">
    <property type="entry name" value="FAD-bd_PCMH_sub2"/>
</dbReference>
<reference evidence="12 13" key="1">
    <citation type="journal article" date="2018" name="Environ. Microbiol.">
        <title>Genomes of ubiquitous marine and hypersaline Hydrogenovibrio, Thiomicrorhabdus and Thiomicrospira spp. encode a diversity of mechanisms to sustain chemolithoautotrophy in heterogeneous environments.</title>
        <authorList>
            <person name="Scott K.M."/>
            <person name="Williams J."/>
            <person name="Porter C.M.B."/>
            <person name="Russel S."/>
            <person name="Harmer T.L."/>
            <person name="Paul J.H."/>
            <person name="Antonen K.M."/>
            <person name="Bridges M.K."/>
            <person name="Camper G.J."/>
            <person name="Campla C.K."/>
            <person name="Casella L.G."/>
            <person name="Chase E."/>
            <person name="Conrad J.W."/>
            <person name="Cruz M.C."/>
            <person name="Dunlap D.S."/>
            <person name="Duran L."/>
            <person name="Fahsbender E.M."/>
            <person name="Goldsmith D.B."/>
            <person name="Keeley R.F."/>
            <person name="Kondoff M.R."/>
            <person name="Kussy B.I."/>
            <person name="Lane M.K."/>
            <person name="Lawler S."/>
            <person name="Leigh B.A."/>
            <person name="Lewis C."/>
            <person name="Lostal L.M."/>
            <person name="Marking D."/>
            <person name="Mancera P.A."/>
            <person name="McClenthan E.C."/>
            <person name="McIntyre E.A."/>
            <person name="Mine J.A."/>
            <person name="Modi S."/>
            <person name="Moore B.D."/>
            <person name="Morgan W.A."/>
            <person name="Nelson K.M."/>
            <person name="Nguyen K.N."/>
            <person name="Ogburn N."/>
            <person name="Parrino D.G."/>
            <person name="Pedapudi A.D."/>
            <person name="Pelham R.P."/>
            <person name="Preece A.M."/>
            <person name="Rampersad E.A."/>
            <person name="Richardson J.C."/>
            <person name="Rodgers C.M."/>
            <person name="Schaffer B.L."/>
            <person name="Sheridan N.E."/>
            <person name="Solone M.R."/>
            <person name="Staley Z.R."/>
            <person name="Tabuchi M."/>
            <person name="Waide R.J."/>
            <person name="Wanjugi P.W."/>
            <person name="Young S."/>
            <person name="Clum A."/>
            <person name="Daum C."/>
            <person name="Huntemann M."/>
            <person name="Ivanova N."/>
            <person name="Kyrpides N."/>
            <person name="Mikhailova N."/>
            <person name="Palaniappan K."/>
            <person name="Pillay M."/>
            <person name="Reddy T.B.K."/>
            <person name="Shapiro N."/>
            <person name="Stamatis D."/>
            <person name="Varghese N."/>
            <person name="Woyke T."/>
            <person name="Boden R."/>
            <person name="Freyermuth S.K."/>
            <person name="Kerfeld C.A."/>
        </authorList>
    </citation>
    <scope>NUCLEOTIDE SEQUENCE [LARGE SCALE GENOMIC DNA]</scope>
    <source>
        <strain evidence="12 13">JR-2</strain>
    </source>
</reference>
<dbReference type="SUPFAM" id="SSF54631">
    <property type="entry name" value="CBS-domain pair"/>
    <property type="match status" value="1"/>
</dbReference>
<evidence type="ECO:0000256" key="10">
    <source>
        <dbReference type="SAM" id="MobiDB-lite"/>
    </source>
</evidence>
<dbReference type="InterPro" id="IPR036318">
    <property type="entry name" value="FAD-bd_PCMH-like_sf"/>
</dbReference>
<evidence type="ECO:0000256" key="8">
    <source>
        <dbReference type="ARBA" id="ARBA00040729"/>
    </source>
</evidence>
<evidence type="ECO:0000256" key="9">
    <source>
        <dbReference type="PROSITE-ProRule" id="PRU00703"/>
    </source>
</evidence>
<keyword evidence="3" id="KW-0677">Repeat</keyword>
<name>A0A410H1C1_9GAMM</name>
<dbReference type="CDD" id="cd04590">
    <property type="entry name" value="CBS_pair_CorC_HlyC_assoc"/>
    <property type="match status" value="1"/>
</dbReference>
<comment type="function">
    <text evidence="7">Plays a role in the transport of magnesium and cobalt ions.</text>
</comment>
<dbReference type="Proteomes" id="UP000285478">
    <property type="component" value="Chromosome"/>
</dbReference>
<dbReference type="EMBL" id="CP035033">
    <property type="protein sequence ID" value="QAB14708.1"/>
    <property type="molecule type" value="Genomic_DNA"/>
</dbReference>
<evidence type="ECO:0000256" key="2">
    <source>
        <dbReference type="ARBA" id="ARBA00022448"/>
    </source>
</evidence>
<dbReference type="KEGG" id="htr:EPV75_02985"/>
<dbReference type="InterPro" id="IPR005170">
    <property type="entry name" value="Transptr-assoc_dom"/>
</dbReference>
<dbReference type="Gene3D" id="3.30.465.10">
    <property type="match status" value="1"/>
</dbReference>
<evidence type="ECO:0000256" key="4">
    <source>
        <dbReference type="ARBA" id="ARBA00022842"/>
    </source>
</evidence>
<evidence type="ECO:0000256" key="3">
    <source>
        <dbReference type="ARBA" id="ARBA00022737"/>
    </source>
</evidence>
<dbReference type="GO" id="GO:0005886">
    <property type="term" value="C:plasma membrane"/>
    <property type="evidence" value="ECO:0007669"/>
    <property type="project" value="TreeGrafter"/>
</dbReference>
<feature type="domain" description="CBS" evidence="11">
    <location>
        <begin position="131"/>
        <end position="191"/>
    </location>
</feature>
<feature type="compositionally biased region" description="Low complexity" evidence="10">
    <location>
        <begin position="287"/>
        <end position="297"/>
    </location>
</feature>
<dbReference type="Pfam" id="PF03471">
    <property type="entry name" value="CorC_HlyC"/>
    <property type="match status" value="1"/>
</dbReference>
<dbReference type="InterPro" id="IPR044751">
    <property type="entry name" value="Ion_transp-like_CBS"/>
</dbReference>
<dbReference type="PANTHER" id="PTHR22777:SF27">
    <property type="entry name" value="MAGNESIUM AND COBALT EFFLUX PROTEIN CORC"/>
    <property type="match status" value="1"/>
</dbReference>
<dbReference type="AlphaFoldDB" id="A0A410H1C1"/>
<dbReference type="GO" id="GO:0050660">
    <property type="term" value="F:flavin adenine dinucleotide binding"/>
    <property type="evidence" value="ECO:0007669"/>
    <property type="project" value="InterPro"/>
</dbReference>
<accession>A0A410H1C1</accession>
<evidence type="ECO:0000256" key="6">
    <source>
        <dbReference type="ARBA" id="ARBA00023285"/>
    </source>
</evidence>
<evidence type="ECO:0000259" key="11">
    <source>
        <dbReference type="PROSITE" id="PS51371"/>
    </source>
</evidence>
<dbReference type="Pfam" id="PF21917">
    <property type="entry name" value="NMB0537_N"/>
    <property type="match status" value="1"/>
</dbReference>
<dbReference type="SMART" id="SM00116">
    <property type="entry name" value="CBS"/>
    <property type="match status" value="2"/>
</dbReference>
<keyword evidence="4" id="KW-0460">Magnesium</keyword>
<dbReference type="PROSITE" id="PS51371">
    <property type="entry name" value="CBS"/>
    <property type="match status" value="2"/>
</dbReference>